<dbReference type="InterPro" id="IPR036390">
    <property type="entry name" value="WH_DNA-bd_sf"/>
</dbReference>
<dbReference type="PANTHER" id="PTHR43537">
    <property type="entry name" value="TRANSCRIPTIONAL REGULATOR, GNTR FAMILY"/>
    <property type="match status" value="1"/>
</dbReference>
<dbReference type="RefSeq" id="WP_346096384.1">
    <property type="nucleotide sequence ID" value="NZ_BAAABY010000029.1"/>
</dbReference>
<dbReference type="PROSITE" id="PS50949">
    <property type="entry name" value="HTH_GNTR"/>
    <property type="match status" value="1"/>
</dbReference>
<keyword evidence="2" id="KW-0238">DNA-binding</keyword>
<protein>
    <submittedName>
        <fullName evidence="6">FCD domain-containing protein</fullName>
    </submittedName>
</protein>
<dbReference type="Gene3D" id="1.10.10.10">
    <property type="entry name" value="Winged helix-like DNA-binding domain superfamily/Winged helix DNA-binding domain"/>
    <property type="match status" value="1"/>
</dbReference>
<dbReference type="Pfam" id="PF00392">
    <property type="entry name" value="GntR"/>
    <property type="match status" value="1"/>
</dbReference>
<proteinExistence type="predicted"/>
<dbReference type="Pfam" id="PF07729">
    <property type="entry name" value="FCD"/>
    <property type="match status" value="1"/>
</dbReference>
<dbReference type="InterPro" id="IPR011711">
    <property type="entry name" value="GntR_C"/>
</dbReference>
<evidence type="ECO:0000313" key="6">
    <source>
        <dbReference type="EMBL" id="GAA0471855.1"/>
    </source>
</evidence>
<dbReference type="SMART" id="SM00345">
    <property type="entry name" value="HTH_GNTR"/>
    <property type="match status" value="1"/>
</dbReference>
<evidence type="ECO:0000313" key="7">
    <source>
        <dbReference type="Proteomes" id="UP001500909"/>
    </source>
</evidence>
<dbReference type="SUPFAM" id="SSF46785">
    <property type="entry name" value="Winged helix' DNA-binding domain"/>
    <property type="match status" value="1"/>
</dbReference>
<keyword evidence="3" id="KW-0804">Transcription</keyword>
<gene>
    <name evidence="6" type="ORF">GCM10010361_40000</name>
</gene>
<dbReference type="EMBL" id="BAAABY010000029">
    <property type="protein sequence ID" value="GAA0471855.1"/>
    <property type="molecule type" value="Genomic_DNA"/>
</dbReference>
<dbReference type="PRINTS" id="PR00035">
    <property type="entry name" value="HTHGNTR"/>
</dbReference>
<dbReference type="CDD" id="cd07377">
    <property type="entry name" value="WHTH_GntR"/>
    <property type="match status" value="1"/>
</dbReference>
<dbReference type="SUPFAM" id="SSF48008">
    <property type="entry name" value="GntR ligand-binding domain-like"/>
    <property type="match status" value="1"/>
</dbReference>
<organism evidence="6 7">
    <name type="scientific">Streptomyces olivaceiscleroticus</name>
    <dbReference type="NCBI Taxonomy" id="68245"/>
    <lineage>
        <taxon>Bacteria</taxon>
        <taxon>Bacillati</taxon>
        <taxon>Actinomycetota</taxon>
        <taxon>Actinomycetes</taxon>
        <taxon>Kitasatosporales</taxon>
        <taxon>Streptomycetaceae</taxon>
        <taxon>Streptomyces</taxon>
    </lineage>
</organism>
<evidence type="ECO:0000256" key="2">
    <source>
        <dbReference type="ARBA" id="ARBA00023125"/>
    </source>
</evidence>
<dbReference type="Gene3D" id="1.20.120.530">
    <property type="entry name" value="GntR ligand-binding domain-like"/>
    <property type="match status" value="1"/>
</dbReference>
<keyword evidence="1" id="KW-0805">Transcription regulation</keyword>
<evidence type="ECO:0000256" key="1">
    <source>
        <dbReference type="ARBA" id="ARBA00023015"/>
    </source>
</evidence>
<dbReference type="PANTHER" id="PTHR43537:SF24">
    <property type="entry name" value="GLUCONATE OPERON TRANSCRIPTIONAL REPRESSOR"/>
    <property type="match status" value="1"/>
</dbReference>
<evidence type="ECO:0000256" key="3">
    <source>
        <dbReference type="ARBA" id="ARBA00023163"/>
    </source>
</evidence>
<dbReference type="InterPro" id="IPR008920">
    <property type="entry name" value="TF_FadR/GntR_C"/>
</dbReference>
<name>A0ABN1AAU2_9ACTN</name>
<evidence type="ECO:0000256" key="4">
    <source>
        <dbReference type="SAM" id="MobiDB-lite"/>
    </source>
</evidence>
<dbReference type="InterPro" id="IPR036388">
    <property type="entry name" value="WH-like_DNA-bd_sf"/>
</dbReference>
<dbReference type="SMART" id="SM00895">
    <property type="entry name" value="FCD"/>
    <property type="match status" value="1"/>
</dbReference>
<dbReference type="Proteomes" id="UP001500909">
    <property type="component" value="Unassembled WGS sequence"/>
</dbReference>
<dbReference type="InterPro" id="IPR000524">
    <property type="entry name" value="Tscrpt_reg_HTH_GntR"/>
</dbReference>
<comment type="caution">
    <text evidence="6">The sequence shown here is derived from an EMBL/GenBank/DDBJ whole genome shotgun (WGS) entry which is preliminary data.</text>
</comment>
<feature type="region of interest" description="Disordered" evidence="4">
    <location>
        <begin position="1"/>
        <end position="22"/>
    </location>
</feature>
<accession>A0ABN1AAU2</accession>
<evidence type="ECO:0000259" key="5">
    <source>
        <dbReference type="PROSITE" id="PS50949"/>
    </source>
</evidence>
<keyword evidence="7" id="KW-1185">Reference proteome</keyword>
<feature type="domain" description="HTH gntR-type" evidence="5">
    <location>
        <begin position="18"/>
        <end position="88"/>
    </location>
</feature>
<sequence length="284" mass="30266">MSGTGADRDAEQDGTRRSASRDVVAEALRKRIALGGFEAGDRLPTERELAAAFGAGRNTVRQALRQLAEEGLVVTTLGRNGGTRVAPAAPVGAAGTGAQAAVAADIRATLRDYMEYRGAVEPLAARLAAERGSTRARRELVKLLDVGIGKAGAAVDISAYHRVDSRFHLAVAAAGGNEVLHEAVARARAEMFVGGNALWLHADWHVVYGADADLSCVFRDDHEGIALAVLAGDGATAEQRMREHLADSYQQFLRLLDHFEGRTGRIESRTDRTESRTDRSAGRA</sequence>
<reference evidence="6 7" key="1">
    <citation type="journal article" date="2019" name="Int. J. Syst. Evol. Microbiol.">
        <title>The Global Catalogue of Microorganisms (GCM) 10K type strain sequencing project: providing services to taxonomists for standard genome sequencing and annotation.</title>
        <authorList>
            <consortium name="The Broad Institute Genomics Platform"/>
            <consortium name="The Broad Institute Genome Sequencing Center for Infectious Disease"/>
            <person name="Wu L."/>
            <person name="Ma J."/>
        </authorList>
    </citation>
    <scope>NUCLEOTIDE SEQUENCE [LARGE SCALE GENOMIC DNA]</scope>
    <source>
        <strain evidence="6 7">JCM 4805</strain>
    </source>
</reference>